<proteinExistence type="inferred from homology"/>
<keyword evidence="5 7" id="KW-0808">Transferase</keyword>
<dbReference type="InterPro" id="IPR036467">
    <property type="entry name" value="LS/RS_sf"/>
</dbReference>
<dbReference type="EC" id="2.5.1.78" evidence="3 7"/>
<dbReference type="GO" id="GO:0005829">
    <property type="term" value="C:cytosol"/>
    <property type="evidence" value="ECO:0007669"/>
    <property type="project" value="TreeGrafter"/>
</dbReference>
<evidence type="ECO:0000256" key="6">
    <source>
        <dbReference type="ARBA" id="ARBA00048785"/>
    </source>
</evidence>
<evidence type="ECO:0000256" key="3">
    <source>
        <dbReference type="ARBA" id="ARBA00012664"/>
    </source>
</evidence>
<dbReference type="Proteomes" id="UP000422822">
    <property type="component" value="Chromosome"/>
</dbReference>
<comment type="function">
    <text evidence="7">Catalyzes the formation of 6,7-dimethyl-8-ribityllumazine by condensation of 5-amino-6-(D-ribitylamino)uracil with 3,4-dihydroxy-2-butanone 4-phosphate. This is the penultimate step in the biosynthesis of riboflavin.</text>
</comment>
<comment type="similarity">
    <text evidence="2 7">Belongs to the DMRL synthase family.</text>
</comment>
<dbReference type="AlphaFoldDB" id="A0AAE6Q9Z6"/>
<evidence type="ECO:0000256" key="2">
    <source>
        <dbReference type="ARBA" id="ARBA00007424"/>
    </source>
</evidence>
<organism evidence="8 9">
    <name type="scientific">Ehrlichia ruminantium</name>
    <name type="common">heartwater rickettsia</name>
    <name type="synonym">Cowdria ruminantium</name>
    <dbReference type="NCBI Taxonomy" id="779"/>
    <lineage>
        <taxon>Bacteria</taxon>
        <taxon>Pseudomonadati</taxon>
        <taxon>Pseudomonadota</taxon>
        <taxon>Alphaproteobacteria</taxon>
        <taxon>Rickettsiales</taxon>
        <taxon>Anaplasmataceae</taxon>
        <taxon>Ehrlichia</taxon>
    </lineage>
</organism>
<dbReference type="InterPro" id="IPR002180">
    <property type="entry name" value="LS/RS"/>
</dbReference>
<dbReference type="NCBIfam" id="TIGR00114">
    <property type="entry name" value="lumazine-synth"/>
    <property type="match status" value="1"/>
</dbReference>
<feature type="active site" description="Proton donor" evidence="7">
    <location>
        <position position="82"/>
    </location>
</feature>
<dbReference type="NCBIfam" id="NF000814">
    <property type="entry name" value="PRK00061.2-2"/>
    <property type="match status" value="1"/>
</dbReference>
<sequence>MSDNTIKMLVVVSKFYSEITELMLNAAVVTFQEHSEPVEHDVVYVPGSFEIPAAMVFAILSDKYHYDGYVGLGCVIKGETDHYYYVSKGVTLSLSEIAANHAVPMGFGVITAENRELAMARADINKKNVGGKAAKAALAMVNLHKKFLR</sequence>
<evidence type="ECO:0000313" key="8">
    <source>
        <dbReference type="EMBL" id="QGR03304.1"/>
    </source>
</evidence>
<dbReference type="Gene3D" id="3.40.50.960">
    <property type="entry name" value="Lumazine/riboflavin synthase"/>
    <property type="match status" value="1"/>
</dbReference>
<dbReference type="InterPro" id="IPR034964">
    <property type="entry name" value="LS"/>
</dbReference>
<keyword evidence="9" id="KW-1185">Reference proteome</keyword>
<dbReference type="PANTHER" id="PTHR21058">
    <property type="entry name" value="6,7-DIMETHYL-8-RIBITYLLUMAZINE SYNTHASE DMRL SYNTHASE LUMAZINE SYNTHASE"/>
    <property type="match status" value="1"/>
</dbReference>
<dbReference type="EMBL" id="CP033455">
    <property type="protein sequence ID" value="QGR03304.1"/>
    <property type="molecule type" value="Genomic_DNA"/>
</dbReference>
<dbReference type="GO" id="GO:0000906">
    <property type="term" value="F:6,7-dimethyl-8-ribityllumazine synthase activity"/>
    <property type="evidence" value="ECO:0007669"/>
    <property type="project" value="UniProtKB-UniRule"/>
</dbReference>
<evidence type="ECO:0000256" key="1">
    <source>
        <dbReference type="ARBA" id="ARBA00004917"/>
    </source>
</evidence>
<dbReference type="Pfam" id="PF00885">
    <property type="entry name" value="DMRL_synthase"/>
    <property type="match status" value="1"/>
</dbReference>
<protein>
    <recommendedName>
        <fullName evidence="3 7">6,7-dimethyl-8-ribityllumazine synthase</fullName>
        <shortName evidence="7">DMRL synthase</shortName>
        <shortName evidence="7">LS</shortName>
        <shortName evidence="7">Lumazine synthase</shortName>
        <ecNumber evidence="3 7">2.5.1.78</ecNumber>
    </recommendedName>
</protein>
<evidence type="ECO:0000256" key="5">
    <source>
        <dbReference type="ARBA" id="ARBA00022679"/>
    </source>
</evidence>
<gene>
    <name evidence="7" type="primary">ribH</name>
    <name evidence="8" type="ORF">EDL80_01690</name>
</gene>
<feature type="binding site" evidence="7">
    <location>
        <position position="107"/>
    </location>
    <ligand>
        <name>5-amino-6-(D-ribitylamino)uracil</name>
        <dbReference type="ChEBI" id="CHEBI:15934"/>
    </ligand>
</feature>
<dbReference type="HAMAP" id="MF_00178">
    <property type="entry name" value="Lumazine_synth"/>
    <property type="match status" value="1"/>
</dbReference>
<feature type="binding site" evidence="7">
    <location>
        <position position="121"/>
    </location>
    <ligand>
        <name>(2S)-2-hydroxy-3-oxobutyl phosphate</name>
        <dbReference type="ChEBI" id="CHEBI:58830"/>
    </ligand>
</feature>
<dbReference type="SUPFAM" id="SSF52121">
    <property type="entry name" value="Lumazine synthase"/>
    <property type="match status" value="1"/>
</dbReference>
<feature type="binding site" evidence="7">
    <location>
        <begin position="74"/>
        <end position="76"/>
    </location>
    <ligand>
        <name>5-amino-6-(D-ribitylamino)uracil</name>
        <dbReference type="ChEBI" id="CHEBI:15934"/>
    </ligand>
</feature>
<reference evidence="8 9" key="1">
    <citation type="submission" date="2018-10" db="EMBL/GenBank/DDBJ databases">
        <title>Propagation and draft genome sequences of three atypical Erhlichia ruminantium isolates.</title>
        <authorList>
            <person name="Liebenberg J."/>
            <person name="Steyn H."/>
            <person name="Josemans A."/>
            <person name="Zweygarth E."/>
        </authorList>
    </citation>
    <scope>NUCLEOTIDE SEQUENCE [LARGE SCALE GENOMIC DNA]</scope>
    <source>
        <strain evidence="8 9">Omatjenne</strain>
    </source>
</reference>
<dbReference type="CDD" id="cd09209">
    <property type="entry name" value="Lumazine_synthase-I"/>
    <property type="match status" value="1"/>
</dbReference>
<feature type="binding site" evidence="7">
    <location>
        <begin position="48"/>
        <end position="50"/>
    </location>
    <ligand>
        <name>5-amino-6-(D-ribitylamino)uracil</name>
        <dbReference type="ChEBI" id="CHEBI:15934"/>
    </ligand>
</feature>
<evidence type="ECO:0000313" key="9">
    <source>
        <dbReference type="Proteomes" id="UP000422822"/>
    </source>
</evidence>
<accession>A0AAE6Q9Z6</accession>
<evidence type="ECO:0000256" key="4">
    <source>
        <dbReference type="ARBA" id="ARBA00022619"/>
    </source>
</evidence>
<comment type="catalytic activity">
    <reaction evidence="6 7">
        <text>(2S)-2-hydroxy-3-oxobutyl phosphate + 5-amino-6-(D-ribitylamino)uracil = 6,7-dimethyl-8-(1-D-ribityl)lumazine + phosphate + 2 H2O + H(+)</text>
        <dbReference type="Rhea" id="RHEA:26152"/>
        <dbReference type="ChEBI" id="CHEBI:15377"/>
        <dbReference type="ChEBI" id="CHEBI:15378"/>
        <dbReference type="ChEBI" id="CHEBI:15934"/>
        <dbReference type="ChEBI" id="CHEBI:43474"/>
        <dbReference type="ChEBI" id="CHEBI:58201"/>
        <dbReference type="ChEBI" id="CHEBI:58830"/>
        <dbReference type="EC" id="2.5.1.78"/>
    </reaction>
</comment>
<evidence type="ECO:0000256" key="7">
    <source>
        <dbReference type="HAMAP-Rule" id="MF_00178"/>
    </source>
</evidence>
<name>A0AAE6Q9Z6_EHRRU</name>
<comment type="pathway">
    <text evidence="1 7">Cofactor biosynthesis; riboflavin biosynthesis; riboflavin from 2-hydroxy-3-oxobutyl phosphate and 5-amino-6-(D-ribitylamino)uracil: step 1/2.</text>
</comment>
<keyword evidence="4 7" id="KW-0686">Riboflavin biosynthesis</keyword>
<dbReference type="PANTHER" id="PTHR21058:SF0">
    <property type="entry name" value="6,7-DIMETHYL-8-RIBITYLLUMAZINE SYNTHASE"/>
    <property type="match status" value="1"/>
</dbReference>
<dbReference type="GO" id="GO:0009231">
    <property type="term" value="P:riboflavin biosynthetic process"/>
    <property type="evidence" value="ECO:0007669"/>
    <property type="project" value="UniProtKB-UniRule"/>
</dbReference>
<dbReference type="RefSeq" id="WP_158406479.1">
    <property type="nucleotide sequence ID" value="NZ_CP033454.1"/>
</dbReference>
<feature type="binding site" evidence="7">
    <location>
        <position position="15"/>
    </location>
    <ligand>
        <name>5-amino-6-(D-ribitylamino)uracil</name>
        <dbReference type="ChEBI" id="CHEBI:15934"/>
    </ligand>
</feature>
<feature type="binding site" evidence="7">
    <location>
        <begin position="79"/>
        <end position="80"/>
    </location>
    <ligand>
        <name>(2S)-2-hydroxy-3-oxobutyl phosphate</name>
        <dbReference type="ChEBI" id="CHEBI:58830"/>
    </ligand>
</feature>
<dbReference type="GO" id="GO:0009349">
    <property type="term" value="C:riboflavin synthase complex"/>
    <property type="evidence" value="ECO:0007669"/>
    <property type="project" value="UniProtKB-UniRule"/>
</dbReference>